<dbReference type="Gene3D" id="1.50.10.10">
    <property type="match status" value="1"/>
</dbReference>
<accession>A0A485KPI7</accession>
<dbReference type="InterPro" id="IPR054491">
    <property type="entry name" value="MGH1-like_GH"/>
</dbReference>
<evidence type="ECO:0000313" key="6">
    <source>
        <dbReference type="EMBL" id="VFT86985.1"/>
    </source>
</evidence>
<feature type="domain" description="Mannosylglycerate hydrolase MGH1-like glycoside hydrolase" evidence="4">
    <location>
        <begin position="139"/>
        <end position="452"/>
    </location>
</feature>
<name>A0A485KPI7_9STRA</name>
<evidence type="ECO:0000256" key="2">
    <source>
        <dbReference type="SAM" id="Phobius"/>
    </source>
</evidence>
<dbReference type="InterPro" id="IPR008928">
    <property type="entry name" value="6-hairpin_glycosidase_sf"/>
</dbReference>
<feature type="region of interest" description="Disordered" evidence="1">
    <location>
        <begin position="607"/>
        <end position="661"/>
    </location>
</feature>
<dbReference type="EMBL" id="VJMH01005185">
    <property type="protein sequence ID" value="KAF0699319.1"/>
    <property type="molecule type" value="Genomic_DNA"/>
</dbReference>
<evidence type="ECO:0000259" key="4">
    <source>
        <dbReference type="Pfam" id="PF22422"/>
    </source>
</evidence>
<feature type="signal peptide" evidence="3">
    <location>
        <begin position="1"/>
        <end position="19"/>
    </location>
</feature>
<evidence type="ECO:0000256" key="3">
    <source>
        <dbReference type="SAM" id="SignalP"/>
    </source>
</evidence>
<dbReference type="Proteomes" id="UP000332933">
    <property type="component" value="Unassembled WGS sequence"/>
</dbReference>
<keyword evidence="7" id="KW-1185">Reference proteome</keyword>
<keyword evidence="2" id="KW-0812">Transmembrane</keyword>
<reference evidence="5" key="2">
    <citation type="submission" date="2019-06" db="EMBL/GenBank/DDBJ databases">
        <title>Genomics analysis of Aphanomyces spp. identifies a new class of oomycete effector associated with host adaptation.</title>
        <authorList>
            <person name="Gaulin E."/>
        </authorList>
    </citation>
    <scope>NUCLEOTIDE SEQUENCE</scope>
    <source>
        <strain evidence="5">CBS 578.67</strain>
    </source>
</reference>
<keyword evidence="2" id="KW-1133">Transmembrane helix</keyword>
<gene>
    <name evidence="6" type="primary">Aste57867_10109</name>
    <name evidence="5" type="ORF">As57867_010070</name>
    <name evidence="6" type="ORF">ASTE57867_10109</name>
</gene>
<keyword evidence="3" id="KW-0732">Signal</keyword>
<proteinExistence type="predicted"/>
<dbReference type="OrthoDB" id="113991at2759"/>
<evidence type="ECO:0000256" key="1">
    <source>
        <dbReference type="SAM" id="MobiDB-lite"/>
    </source>
</evidence>
<protein>
    <submittedName>
        <fullName evidence="6">Aste57867_10109 protein</fullName>
    </submittedName>
</protein>
<dbReference type="SUPFAM" id="SSF48208">
    <property type="entry name" value="Six-hairpin glycosidases"/>
    <property type="match status" value="1"/>
</dbReference>
<dbReference type="AlphaFoldDB" id="A0A485KPI7"/>
<sequence length="686" mass="74382">MRVPLLFLVLHSIACVYQAALVYGDPSVKTYISTAKLQLEARVSESDDTVPQDIPSFDGVVKAAYAVLASNFDDKMNATLPGPIGDIGFQHLVRTFLHASTHIGPEIPRRTAGGAGARAPQLHAGDQSIQVSSFHSLALLQHQWPNGFMPDIVYGPDVGASLVWLPTNKTFYPGPAYWSLKPPTENSTAGSSSGILASPLHAETAMRIFNLSPLDTSMSTPVYTHEAMTFLCDVFPPLTKFHTYLLASRRTSNTSLLSLRHPWESVAAVGPGWKPLMATIKRASDYSQVISRLQIPATATEAFASHVAVFYPDPKEAVADIYEPMLYLASCFVAQEYDEAKMRDKCAAAFDVVDVEFNAVFLRSAESLLDMARLLFQPTTKLGFSCDVELRKADIQALADVAAGLKSQMEAQLWDPKDMMFKSDNHLVTGFFPLFASTLNDTIQMGLMRHLLPTPNTFHFFCDNFPVSIFPCAETTASANRPLLIVHNYLLYRGFVKNTMHGIARFLLHRTFALVSSASPIRFAAMFDATTGDPVPPIATSSSTLAAAIVLNMGLPDVTTPPSPDTPPIDRQAILIVMCVELVVAMAVAVSCVVFSVYFVVKRPREGGGDGSLSPVAAAAADDDADDLSPNSATPMSESRQLEESLLSEDEDHDEYGSFLASPSLKPAEGLLSSAKQFVSSISPWG</sequence>
<dbReference type="EMBL" id="CAADRA010005206">
    <property type="protein sequence ID" value="VFT86985.1"/>
    <property type="molecule type" value="Genomic_DNA"/>
</dbReference>
<dbReference type="Pfam" id="PF22422">
    <property type="entry name" value="MGH1-like_GH"/>
    <property type="match status" value="1"/>
</dbReference>
<keyword evidence="2" id="KW-0472">Membrane</keyword>
<evidence type="ECO:0000313" key="7">
    <source>
        <dbReference type="Proteomes" id="UP000332933"/>
    </source>
</evidence>
<evidence type="ECO:0000313" key="5">
    <source>
        <dbReference type="EMBL" id="KAF0699319.1"/>
    </source>
</evidence>
<dbReference type="GO" id="GO:0005975">
    <property type="term" value="P:carbohydrate metabolic process"/>
    <property type="evidence" value="ECO:0007669"/>
    <property type="project" value="InterPro"/>
</dbReference>
<feature type="transmembrane region" description="Helical" evidence="2">
    <location>
        <begin position="573"/>
        <end position="601"/>
    </location>
</feature>
<organism evidence="6 7">
    <name type="scientific">Aphanomyces stellatus</name>
    <dbReference type="NCBI Taxonomy" id="120398"/>
    <lineage>
        <taxon>Eukaryota</taxon>
        <taxon>Sar</taxon>
        <taxon>Stramenopiles</taxon>
        <taxon>Oomycota</taxon>
        <taxon>Saprolegniomycetes</taxon>
        <taxon>Saprolegniales</taxon>
        <taxon>Verrucalvaceae</taxon>
        <taxon>Aphanomyces</taxon>
    </lineage>
</organism>
<reference evidence="6 7" key="1">
    <citation type="submission" date="2019-03" db="EMBL/GenBank/DDBJ databases">
        <authorList>
            <person name="Gaulin E."/>
            <person name="Dumas B."/>
        </authorList>
    </citation>
    <scope>NUCLEOTIDE SEQUENCE [LARGE SCALE GENOMIC DNA]</scope>
    <source>
        <strain evidence="6">CBS 568.67</strain>
    </source>
</reference>
<dbReference type="InterPro" id="IPR012341">
    <property type="entry name" value="6hp_glycosidase-like_sf"/>
</dbReference>
<feature type="chain" id="PRO_5036355445" evidence="3">
    <location>
        <begin position="20"/>
        <end position="686"/>
    </location>
</feature>